<dbReference type="CDD" id="cd02440">
    <property type="entry name" value="AdoMet_MTases"/>
    <property type="match status" value="1"/>
</dbReference>
<dbReference type="Pfam" id="PF13489">
    <property type="entry name" value="Methyltransf_23"/>
    <property type="match status" value="1"/>
</dbReference>
<organism evidence="1 2">
    <name type="scientific">Dyadobacter fanqingshengii</name>
    <dbReference type="NCBI Taxonomy" id="2906443"/>
    <lineage>
        <taxon>Bacteria</taxon>
        <taxon>Pseudomonadati</taxon>
        <taxon>Bacteroidota</taxon>
        <taxon>Cytophagia</taxon>
        <taxon>Cytophagales</taxon>
        <taxon>Spirosomataceae</taxon>
        <taxon>Dyadobacter</taxon>
    </lineage>
</organism>
<reference evidence="1" key="1">
    <citation type="submission" date="2021-12" db="EMBL/GenBank/DDBJ databases">
        <title>Novel species in genus Dyadobacter.</title>
        <authorList>
            <person name="Ma C."/>
        </authorList>
    </citation>
    <scope>NUCLEOTIDE SEQUENCE</scope>
    <source>
        <strain evidence="1">CY399</strain>
    </source>
</reference>
<dbReference type="GO" id="GO:0008168">
    <property type="term" value="F:methyltransferase activity"/>
    <property type="evidence" value="ECO:0007669"/>
    <property type="project" value="UniProtKB-KW"/>
</dbReference>
<dbReference type="PANTHER" id="PTHR43861">
    <property type="entry name" value="TRANS-ACONITATE 2-METHYLTRANSFERASE-RELATED"/>
    <property type="match status" value="1"/>
</dbReference>
<sequence length="256" mass="29200">MIGNKLEYQRMYEVERALWWYQVLHGKVLNNIKKHFGAENLNLRILDAACGTGGLLSFLRDAGYGNLTGFDYSQHAIDFSRDRNLNVSFGDLKNVDAFQPGETFDVISCNDALYFLSDEEIIRALNAFKKKLNNNGLIIINIHAFEAFSGTHDIAVGSFRRFELSQFEHYAKAAGLSIKCNTYWPFALSLPILAVRQWQNYQIRKQKIDVQHLDSDVKFPGAIINSILRAITKTEQFIIRKAPFGSSLFMTMTSKK</sequence>
<dbReference type="RefSeq" id="WP_234615074.1">
    <property type="nucleotide sequence ID" value="NZ_CP098806.1"/>
</dbReference>
<accession>A0A9X1PDM6</accession>
<dbReference type="Proteomes" id="UP001139700">
    <property type="component" value="Unassembled WGS sequence"/>
</dbReference>
<evidence type="ECO:0000313" key="2">
    <source>
        <dbReference type="Proteomes" id="UP001139700"/>
    </source>
</evidence>
<dbReference type="GO" id="GO:0032259">
    <property type="term" value="P:methylation"/>
    <property type="evidence" value="ECO:0007669"/>
    <property type="project" value="UniProtKB-KW"/>
</dbReference>
<dbReference type="Gene3D" id="3.40.50.150">
    <property type="entry name" value="Vaccinia Virus protein VP39"/>
    <property type="match status" value="1"/>
</dbReference>
<dbReference type="AlphaFoldDB" id="A0A9X1PDM6"/>
<evidence type="ECO:0000313" key="1">
    <source>
        <dbReference type="EMBL" id="MCF0042209.1"/>
    </source>
</evidence>
<dbReference type="InterPro" id="IPR029063">
    <property type="entry name" value="SAM-dependent_MTases_sf"/>
</dbReference>
<gene>
    <name evidence="1" type="ORF">LXM24_19030</name>
</gene>
<dbReference type="PANTHER" id="PTHR43861:SF1">
    <property type="entry name" value="TRANS-ACONITATE 2-METHYLTRANSFERASE"/>
    <property type="match status" value="1"/>
</dbReference>
<dbReference type="SUPFAM" id="SSF53335">
    <property type="entry name" value="S-adenosyl-L-methionine-dependent methyltransferases"/>
    <property type="match status" value="1"/>
</dbReference>
<name>A0A9X1PDM6_9BACT</name>
<protein>
    <submittedName>
        <fullName evidence="1">Class I SAM-dependent methyltransferase</fullName>
    </submittedName>
</protein>
<keyword evidence="1" id="KW-0808">Transferase</keyword>
<keyword evidence="1" id="KW-0489">Methyltransferase</keyword>
<comment type="caution">
    <text evidence="1">The sequence shown here is derived from an EMBL/GenBank/DDBJ whole genome shotgun (WGS) entry which is preliminary data.</text>
</comment>
<proteinExistence type="predicted"/>
<keyword evidence="2" id="KW-1185">Reference proteome</keyword>
<dbReference type="EMBL" id="JAJTTA010000003">
    <property type="protein sequence ID" value="MCF0042209.1"/>
    <property type="molecule type" value="Genomic_DNA"/>
</dbReference>